<sequence>MNVKNDCSTCPDSGDARSDVEAAAPQLQGDQYGDFSTPPQLAKGETIMTSSRLKECYVQDSTSSIPSAKQESKLFGLLFTGHLSDEPCDRDSSYHRFTNTWSYPPSCCQQSEVWNNYNQDTAVYPMVESYDSTQTMRSLYENNIDNSWGNENLDTLQSSQQDSRTIQPRHSNQRLAANMRERRRMHSINDAFEGLRARIPTLPYEKRLSKVDTLRLAIGYINFLQNLVNSDDHPESSSKSEHRSKEVDTYEDKSQQKQKSNFASTFQRFADTTATTNKGSAQNGSSTEDCVNQSRCQAVRKVILHHVVRPSTSTNALNPNVSNVDLITRPGQIWRRITDSPSQENISIEPSYNSENSFTIGYSITWHRRRNIFETPLLCQNSRKIVSTKLWIPQGD</sequence>
<dbReference type="GO" id="GO:0000977">
    <property type="term" value="F:RNA polymerase II transcription regulatory region sequence-specific DNA binding"/>
    <property type="evidence" value="ECO:0007669"/>
    <property type="project" value="TreeGrafter"/>
</dbReference>
<organism evidence="3 4">
    <name type="scientific">Hymenolepis diminuta</name>
    <name type="common">Rat tapeworm</name>
    <dbReference type="NCBI Taxonomy" id="6216"/>
    <lineage>
        <taxon>Eukaryota</taxon>
        <taxon>Metazoa</taxon>
        <taxon>Spiralia</taxon>
        <taxon>Lophotrochozoa</taxon>
        <taxon>Platyhelminthes</taxon>
        <taxon>Cestoda</taxon>
        <taxon>Eucestoda</taxon>
        <taxon>Cyclophyllidea</taxon>
        <taxon>Hymenolepididae</taxon>
        <taxon>Hymenolepis</taxon>
    </lineage>
</organism>
<dbReference type="SMART" id="SM00353">
    <property type="entry name" value="HLH"/>
    <property type="match status" value="1"/>
</dbReference>
<dbReference type="EMBL" id="CABIJS010000701">
    <property type="protein sequence ID" value="VUZ56334.1"/>
    <property type="molecule type" value="Genomic_DNA"/>
</dbReference>
<dbReference type="GO" id="GO:0046983">
    <property type="term" value="F:protein dimerization activity"/>
    <property type="evidence" value="ECO:0007669"/>
    <property type="project" value="InterPro"/>
</dbReference>
<accession>A0A564ZC09</accession>
<proteinExistence type="predicted"/>
<reference evidence="3 4" key="1">
    <citation type="submission" date="2019-07" db="EMBL/GenBank/DDBJ databases">
        <authorList>
            <person name="Jastrzebski P J."/>
            <person name="Paukszto L."/>
            <person name="Jastrzebski P J."/>
        </authorList>
    </citation>
    <scope>NUCLEOTIDE SEQUENCE [LARGE SCALE GENOMIC DNA]</scope>
    <source>
        <strain evidence="3 4">WMS-il1</strain>
    </source>
</reference>
<keyword evidence="4" id="KW-1185">Reference proteome</keyword>
<feature type="compositionally biased region" description="Polar residues" evidence="1">
    <location>
        <begin position="1"/>
        <end position="11"/>
    </location>
</feature>
<dbReference type="PANTHER" id="PTHR23349">
    <property type="entry name" value="BASIC HELIX-LOOP-HELIX TRANSCRIPTION FACTOR, TWIST"/>
    <property type="match status" value="1"/>
</dbReference>
<feature type="region of interest" description="Disordered" evidence="1">
    <location>
        <begin position="229"/>
        <end position="261"/>
    </location>
</feature>
<dbReference type="PROSITE" id="PS50888">
    <property type="entry name" value="BHLH"/>
    <property type="match status" value="1"/>
</dbReference>
<protein>
    <recommendedName>
        <fullName evidence="2">BHLH domain-containing protein</fullName>
    </recommendedName>
</protein>
<dbReference type="Pfam" id="PF00010">
    <property type="entry name" value="HLH"/>
    <property type="match status" value="1"/>
</dbReference>
<dbReference type="Gene3D" id="4.10.280.10">
    <property type="entry name" value="Helix-loop-helix DNA-binding domain"/>
    <property type="match status" value="1"/>
</dbReference>
<feature type="compositionally biased region" description="Basic and acidic residues" evidence="1">
    <location>
        <begin position="230"/>
        <end position="255"/>
    </location>
</feature>
<evidence type="ECO:0000259" key="2">
    <source>
        <dbReference type="PROSITE" id="PS50888"/>
    </source>
</evidence>
<dbReference type="InterPro" id="IPR050283">
    <property type="entry name" value="E-box_TF_Regulators"/>
</dbReference>
<dbReference type="SUPFAM" id="SSF47459">
    <property type="entry name" value="HLH, helix-loop-helix DNA-binding domain"/>
    <property type="match status" value="1"/>
</dbReference>
<dbReference type="AlphaFoldDB" id="A0A564ZC09"/>
<dbReference type="CDD" id="cd11417">
    <property type="entry name" value="bHLH_TS_PTF1A"/>
    <property type="match status" value="1"/>
</dbReference>
<dbReference type="InterPro" id="IPR011598">
    <property type="entry name" value="bHLH_dom"/>
</dbReference>
<feature type="region of interest" description="Disordered" evidence="1">
    <location>
        <begin position="151"/>
        <end position="172"/>
    </location>
</feature>
<feature type="region of interest" description="Disordered" evidence="1">
    <location>
        <begin position="1"/>
        <end position="39"/>
    </location>
</feature>
<dbReference type="GO" id="GO:0000981">
    <property type="term" value="F:DNA-binding transcription factor activity, RNA polymerase II-specific"/>
    <property type="evidence" value="ECO:0007669"/>
    <property type="project" value="TreeGrafter"/>
</dbReference>
<evidence type="ECO:0000313" key="3">
    <source>
        <dbReference type="EMBL" id="VUZ56334.1"/>
    </source>
</evidence>
<evidence type="ECO:0000256" key="1">
    <source>
        <dbReference type="SAM" id="MobiDB-lite"/>
    </source>
</evidence>
<dbReference type="PANTHER" id="PTHR23349:SF112">
    <property type="entry name" value="48 RELATED 1, ISOFORM B"/>
    <property type="match status" value="1"/>
</dbReference>
<dbReference type="InterPro" id="IPR036638">
    <property type="entry name" value="HLH_DNA-bd_sf"/>
</dbReference>
<dbReference type="Proteomes" id="UP000321570">
    <property type="component" value="Unassembled WGS sequence"/>
</dbReference>
<evidence type="ECO:0000313" key="4">
    <source>
        <dbReference type="Proteomes" id="UP000321570"/>
    </source>
</evidence>
<name>A0A564ZC09_HYMDI</name>
<gene>
    <name evidence="3" type="ORF">WMSIL1_LOCUS13953</name>
</gene>
<feature type="domain" description="BHLH" evidence="2">
    <location>
        <begin position="172"/>
        <end position="224"/>
    </location>
</feature>
<dbReference type="GO" id="GO:0032502">
    <property type="term" value="P:developmental process"/>
    <property type="evidence" value="ECO:0007669"/>
    <property type="project" value="TreeGrafter"/>
</dbReference>